<accession>A0A6J5XNG3</accession>
<dbReference type="EMBL" id="CAEKKB010000006">
    <property type="protein sequence ID" value="CAB4313515.1"/>
    <property type="molecule type" value="Genomic_DNA"/>
</dbReference>
<gene>
    <name evidence="2" type="ORF">ORAREDHAP_LOCUS36646</name>
</gene>
<evidence type="ECO:0000256" key="1">
    <source>
        <dbReference type="SAM" id="Phobius"/>
    </source>
</evidence>
<feature type="transmembrane region" description="Helical" evidence="1">
    <location>
        <begin position="51"/>
        <end position="69"/>
    </location>
</feature>
<evidence type="ECO:0000313" key="2">
    <source>
        <dbReference type="EMBL" id="CAB4313515.1"/>
    </source>
</evidence>
<reference evidence="3" key="1">
    <citation type="journal article" date="2020" name="Genome Biol.">
        <title>Gamete binning: chromosome-level and haplotype-resolved genome assembly enabled by high-throughput single-cell sequencing of gamete genomes.</title>
        <authorList>
            <person name="Campoy J.A."/>
            <person name="Sun H."/>
            <person name="Goel M."/>
            <person name="Jiao W.-B."/>
            <person name="Folz-Donahue K."/>
            <person name="Wang N."/>
            <person name="Rubio M."/>
            <person name="Liu C."/>
            <person name="Kukat C."/>
            <person name="Ruiz D."/>
            <person name="Huettel B."/>
            <person name="Schneeberger K."/>
        </authorList>
    </citation>
    <scope>NUCLEOTIDE SEQUENCE [LARGE SCALE GENOMIC DNA]</scope>
    <source>
        <strain evidence="3">cv. Rojo Pasion</strain>
    </source>
</reference>
<evidence type="ECO:0000313" key="3">
    <source>
        <dbReference type="Proteomes" id="UP000507245"/>
    </source>
</evidence>
<keyword evidence="1" id="KW-1133">Transmembrane helix</keyword>
<keyword evidence="3" id="KW-1185">Reference proteome</keyword>
<proteinExistence type="predicted"/>
<keyword evidence="1" id="KW-0472">Membrane</keyword>
<protein>
    <submittedName>
        <fullName evidence="2">Uncharacterized protein</fullName>
    </submittedName>
</protein>
<organism evidence="2 3">
    <name type="scientific">Prunus armeniaca</name>
    <name type="common">Apricot</name>
    <name type="synonym">Armeniaca vulgaris</name>
    <dbReference type="NCBI Taxonomy" id="36596"/>
    <lineage>
        <taxon>Eukaryota</taxon>
        <taxon>Viridiplantae</taxon>
        <taxon>Streptophyta</taxon>
        <taxon>Embryophyta</taxon>
        <taxon>Tracheophyta</taxon>
        <taxon>Spermatophyta</taxon>
        <taxon>Magnoliopsida</taxon>
        <taxon>eudicotyledons</taxon>
        <taxon>Gunneridae</taxon>
        <taxon>Pentapetalae</taxon>
        <taxon>rosids</taxon>
        <taxon>fabids</taxon>
        <taxon>Rosales</taxon>
        <taxon>Rosaceae</taxon>
        <taxon>Amygdaloideae</taxon>
        <taxon>Amygdaleae</taxon>
        <taxon>Prunus</taxon>
    </lineage>
</organism>
<name>A0A6J5XNG3_PRUAR</name>
<sequence length="172" mass="18574">MCIAVKKTEGGKSADQKVGAGVGEVDEEAPLLQSSSPKKTGRVKSQDADNLTAFIVFCVVIFMIICFVFSGSLSPKGFSTPSVQLGSFSADPFSIDVSATTPKITAHWNITFFFTNPYGSGRLIYRKLEEQECVSWRRVHRPFCAAARGDQAGAGLRGCFSHGCQQPDSESH</sequence>
<dbReference type="Proteomes" id="UP000507245">
    <property type="component" value="Unassembled WGS sequence"/>
</dbReference>
<dbReference type="AlphaFoldDB" id="A0A6J5XNG3"/>
<keyword evidence="1" id="KW-0812">Transmembrane</keyword>